<dbReference type="OrthoDB" id="21121at2"/>
<dbReference type="NCBIfam" id="NF007770">
    <property type="entry name" value="PRK10456.1"/>
    <property type="match status" value="1"/>
</dbReference>
<sequence>MMIIRPVREDDRAAIVELASKTGVGFTSLPTNESRVQERIERMLKTWNKEASPAEEGYLFVLEDTKLNKVVGVSGVEVAIGLDEPWYNYRVGTLVHASKELSVYSRMPTLFLTNDHTGYSELCTLFLDPDYRHSQNGYLLSKARFLFMAAFQDCFSERLIAEMRGFSDEQGRSPFWESLGRHFFSMDFAEADHLSGMGKKSFIAELMPKHPLYVDFLSQEARDVIGKVHPHTEPAAAILNSEGMKYEGCVDIFDAGPTLEAHVCDIRAVRESQTWPVMIDDALENSANDNAPVYVLANERYTDFRAVLAKASFDNHSICIPSDIAKALGVNSGDTIRAVTLFPEEKA</sequence>
<keyword evidence="6" id="KW-1185">Reference proteome</keyword>
<dbReference type="Gene3D" id="3.40.630.30">
    <property type="match status" value="1"/>
</dbReference>
<dbReference type="AlphaFoldDB" id="A0A1E5E095"/>
<dbReference type="NCBIfam" id="TIGR03244">
    <property type="entry name" value="arg_catab_AstA"/>
    <property type="match status" value="1"/>
</dbReference>
<evidence type="ECO:0000313" key="5">
    <source>
        <dbReference type="EMBL" id="OEF23844.1"/>
    </source>
</evidence>
<gene>
    <name evidence="5" type="ORF">A1QC_10985</name>
</gene>
<dbReference type="NCBIfam" id="TIGR03243">
    <property type="entry name" value="arg_catab_AOST"/>
    <property type="match status" value="1"/>
</dbReference>
<dbReference type="InterPro" id="IPR016181">
    <property type="entry name" value="Acyl_CoA_acyltransferase"/>
</dbReference>
<comment type="caution">
    <text evidence="5">The sequence shown here is derived from an EMBL/GenBank/DDBJ whole genome shotgun (WGS) entry which is preliminary data.</text>
</comment>
<keyword evidence="1" id="KW-0056">Arginine metabolism</keyword>
<name>A0A1E5E095_9VIBR</name>
<proteinExistence type="predicted"/>
<evidence type="ECO:0000256" key="1">
    <source>
        <dbReference type="ARBA" id="ARBA00022503"/>
    </source>
</evidence>
<accession>A0A1E5E095</accession>
<dbReference type="GO" id="GO:0008791">
    <property type="term" value="F:arginine N-succinyltransferase activity"/>
    <property type="evidence" value="ECO:0007669"/>
    <property type="project" value="UniProtKB-UniRule"/>
</dbReference>
<protein>
    <recommendedName>
        <fullName evidence="4">Arginine N-succinyltransferase</fullName>
        <ecNumber evidence="4">2.3.1.109</ecNumber>
    </recommendedName>
</protein>
<dbReference type="eggNOG" id="COG3138">
    <property type="taxonomic scope" value="Bacteria"/>
</dbReference>
<reference evidence="5 6" key="1">
    <citation type="journal article" date="2012" name="Science">
        <title>Ecological populations of bacteria act as socially cohesive units of antibiotic production and resistance.</title>
        <authorList>
            <person name="Cordero O.X."/>
            <person name="Wildschutte H."/>
            <person name="Kirkup B."/>
            <person name="Proehl S."/>
            <person name="Ngo L."/>
            <person name="Hussain F."/>
            <person name="Le Roux F."/>
            <person name="Mincer T."/>
            <person name="Polz M.F."/>
        </authorList>
    </citation>
    <scope>NUCLEOTIDE SEQUENCE [LARGE SCALE GENOMIC DNA]</scope>
    <source>
        <strain evidence="5 6">1S-45</strain>
    </source>
</reference>
<evidence type="ECO:0000256" key="3">
    <source>
        <dbReference type="ARBA" id="ARBA00023315"/>
    </source>
</evidence>
<keyword evidence="3" id="KW-0012">Acyltransferase</keyword>
<dbReference type="InterPro" id="IPR017650">
    <property type="entry name" value="Arginine_N-succinylTrfase"/>
</dbReference>
<dbReference type="PANTHER" id="PTHR30420">
    <property type="entry name" value="N-SUCCINYLARGININE DIHYDROLASE"/>
    <property type="match status" value="1"/>
</dbReference>
<evidence type="ECO:0000256" key="2">
    <source>
        <dbReference type="ARBA" id="ARBA00022679"/>
    </source>
</evidence>
<dbReference type="EC" id="2.3.1.109" evidence="4"/>
<dbReference type="SUPFAM" id="SSF55729">
    <property type="entry name" value="Acyl-CoA N-acyltransferases (Nat)"/>
    <property type="match status" value="1"/>
</dbReference>
<keyword evidence="2 5" id="KW-0808">Transferase</keyword>
<dbReference type="Pfam" id="PF04958">
    <property type="entry name" value="AstA"/>
    <property type="match status" value="1"/>
</dbReference>
<dbReference type="STRING" id="1188252.A1QC_10985"/>
<organism evidence="5 6">
    <name type="scientific">Vibrio rumoiensis 1S-45</name>
    <dbReference type="NCBI Taxonomy" id="1188252"/>
    <lineage>
        <taxon>Bacteria</taxon>
        <taxon>Pseudomonadati</taxon>
        <taxon>Pseudomonadota</taxon>
        <taxon>Gammaproteobacteria</taxon>
        <taxon>Vibrionales</taxon>
        <taxon>Vibrionaceae</taxon>
        <taxon>Vibrio</taxon>
    </lineage>
</organism>
<evidence type="ECO:0000313" key="6">
    <source>
        <dbReference type="Proteomes" id="UP000094070"/>
    </source>
</evidence>
<dbReference type="GO" id="GO:0006527">
    <property type="term" value="P:L-arginine catabolic process"/>
    <property type="evidence" value="ECO:0007669"/>
    <property type="project" value="UniProtKB-UniRule"/>
</dbReference>
<dbReference type="PANTHER" id="PTHR30420:SF1">
    <property type="entry name" value="ARGININE N-SUCCINYLTRANSFERASE"/>
    <property type="match status" value="1"/>
</dbReference>
<dbReference type="InterPro" id="IPR007041">
    <property type="entry name" value="Arg_succinylTrfase_AstA/AruG"/>
</dbReference>
<dbReference type="Proteomes" id="UP000094070">
    <property type="component" value="Unassembled WGS sequence"/>
</dbReference>
<dbReference type="Gene3D" id="2.40.40.20">
    <property type="match status" value="1"/>
</dbReference>
<dbReference type="RefSeq" id="WP_017026524.1">
    <property type="nucleotide sequence ID" value="NZ_AJYK02000083.1"/>
</dbReference>
<dbReference type="EMBL" id="AJYK02000083">
    <property type="protein sequence ID" value="OEF23844.1"/>
    <property type="molecule type" value="Genomic_DNA"/>
</dbReference>
<evidence type="ECO:0000256" key="4">
    <source>
        <dbReference type="NCBIfam" id="TIGR03244"/>
    </source>
</evidence>